<dbReference type="InterPro" id="IPR036316">
    <property type="entry name" value="Pili_assmbl_chap_C_dom_sf"/>
</dbReference>
<dbReference type="SUPFAM" id="SSF49354">
    <property type="entry name" value="PapD-like"/>
    <property type="match status" value="1"/>
</dbReference>
<evidence type="ECO:0000313" key="9">
    <source>
        <dbReference type="EMBL" id="MEN5388373.1"/>
    </source>
</evidence>
<comment type="subcellular location">
    <subcellularLocation>
        <location evidence="1">Periplasm</location>
    </subcellularLocation>
</comment>
<evidence type="ECO:0000256" key="5">
    <source>
        <dbReference type="ARBA" id="ARBA00023186"/>
    </source>
</evidence>
<keyword evidence="5" id="KW-0143">Chaperone</keyword>
<dbReference type="PRINTS" id="PR00969">
    <property type="entry name" value="CHAPERONPILI"/>
</dbReference>
<dbReference type="InterPro" id="IPR001829">
    <property type="entry name" value="Pili_assmbl_chaperone_bac"/>
</dbReference>
<feature type="signal peptide" evidence="6">
    <location>
        <begin position="1"/>
        <end position="30"/>
    </location>
</feature>
<gene>
    <name evidence="9" type="ORF">ABE587_00780</name>
</gene>
<evidence type="ECO:0000256" key="1">
    <source>
        <dbReference type="ARBA" id="ARBA00004418"/>
    </source>
</evidence>
<dbReference type="SUPFAM" id="SSF49584">
    <property type="entry name" value="Periplasmic chaperone C-domain"/>
    <property type="match status" value="1"/>
</dbReference>
<comment type="similarity">
    <text evidence="2">Belongs to the periplasmic pilus chaperone family.</text>
</comment>
<dbReference type="InterPro" id="IPR016147">
    <property type="entry name" value="Pili_assmbl_chaperone_N"/>
</dbReference>
<dbReference type="Pfam" id="PF02753">
    <property type="entry name" value="PapD_C"/>
    <property type="match status" value="1"/>
</dbReference>
<keyword evidence="4" id="KW-0574">Periplasm</keyword>
<dbReference type="PANTHER" id="PTHR30251">
    <property type="entry name" value="PILUS ASSEMBLY CHAPERONE"/>
    <property type="match status" value="1"/>
</dbReference>
<evidence type="ECO:0000313" key="10">
    <source>
        <dbReference type="Proteomes" id="UP001400166"/>
    </source>
</evidence>
<evidence type="ECO:0000256" key="2">
    <source>
        <dbReference type="ARBA" id="ARBA00007399"/>
    </source>
</evidence>
<dbReference type="Proteomes" id="UP001400166">
    <property type="component" value="Unassembled WGS sequence"/>
</dbReference>
<protein>
    <submittedName>
        <fullName evidence="9">Molecular chaperone</fullName>
    </submittedName>
</protein>
<dbReference type="Gene3D" id="2.60.40.10">
    <property type="entry name" value="Immunoglobulins"/>
    <property type="match status" value="2"/>
</dbReference>
<evidence type="ECO:0000256" key="4">
    <source>
        <dbReference type="ARBA" id="ARBA00022764"/>
    </source>
</evidence>
<dbReference type="InterPro" id="IPR016148">
    <property type="entry name" value="Pili_assmbl_chaperone_C"/>
</dbReference>
<feature type="domain" description="Pili assembly chaperone N-terminal" evidence="7">
    <location>
        <begin position="32"/>
        <end position="153"/>
    </location>
</feature>
<dbReference type="RefSeq" id="WP_346469227.1">
    <property type="nucleotide sequence ID" value="NZ_JBDJOF010000001.1"/>
</dbReference>
<reference evidence="9 10" key="1">
    <citation type="submission" date="2024-04" db="EMBL/GenBank/DDBJ databases">
        <title>WGS of bacteria from Torrens River.</title>
        <authorList>
            <person name="Wyrsch E.R."/>
            <person name="Drigo B."/>
        </authorList>
    </citation>
    <scope>NUCLEOTIDE SEQUENCE [LARGE SCALE GENOMIC DNA]</scope>
    <source>
        <strain evidence="9 10">TWI153</strain>
    </source>
</reference>
<evidence type="ECO:0000256" key="3">
    <source>
        <dbReference type="ARBA" id="ARBA00022729"/>
    </source>
</evidence>
<dbReference type="PANTHER" id="PTHR30251:SF2">
    <property type="entry name" value="FIMBRIAL CHAPERONE YADV-RELATED"/>
    <property type="match status" value="1"/>
</dbReference>
<dbReference type="InterPro" id="IPR050643">
    <property type="entry name" value="Periplasmic_pilus_chap"/>
</dbReference>
<evidence type="ECO:0000259" key="8">
    <source>
        <dbReference type="Pfam" id="PF02753"/>
    </source>
</evidence>
<feature type="chain" id="PRO_5046946514" evidence="6">
    <location>
        <begin position="31"/>
        <end position="251"/>
    </location>
</feature>
<accession>A0ABV0C5H5</accession>
<evidence type="ECO:0000256" key="6">
    <source>
        <dbReference type="SAM" id="SignalP"/>
    </source>
</evidence>
<name>A0ABV0C5H5_9GAMM</name>
<feature type="domain" description="Pili assembly chaperone C-terminal" evidence="8">
    <location>
        <begin position="179"/>
        <end position="238"/>
    </location>
</feature>
<dbReference type="Pfam" id="PF00345">
    <property type="entry name" value="PapD_N"/>
    <property type="match status" value="1"/>
</dbReference>
<keyword evidence="10" id="KW-1185">Reference proteome</keyword>
<comment type="caution">
    <text evidence="9">The sequence shown here is derived from an EMBL/GenBank/DDBJ whole genome shotgun (WGS) entry which is preliminary data.</text>
</comment>
<dbReference type="InterPro" id="IPR008962">
    <property type="entry name" value="PapD-like_sf"/>
</dbReference>
<dbReference type="EMBL" id="JBDJOF010000001">
    <property type="protein sequence ID" value="MEN5388373.1"/>
    <property type="molecule type" value="Genomic_DNA"/>
</dbReference>
<proteinExistence type="inferred from homology"/>
<sequence>MNRRLAASGMTVARVLVACLLLICVDEAAAQVALPSTRVIIRAEQGAVSVPLRNMGEVPVLVQAWIAEGNPNQPPEQSAAPFAMAPPLMRLDPGKDKPLRIRALATRAPTDAREHLYWLNVHTISSRSKQAQGDRLELPVRSIYKLLYRPEGLPSPTVKRAEAVTVRLRREGVARSLVVTNPTPYYLNLGDVTLVHALGDTRLGNPHVAPFGSVAIPIPGDAPDGRLSARLNWIDDDGRLLPIVRELGHGE</sequence>
<keyword evidence="3 6" id="KW-0732">Signal</keyword>
<evidence type="ECO:0000259" key="7">
    <source>
        <dbReference type="Pfam" id="PF00345"/>
    </source>
</evidence>
<dbReference type="InterPro" id="IPR013783">
    <property type="entry name" value="Ig-like_fold"/>
</dbReference>
<organism evidence="9 10">
    <name type="scientific">Stenotrophomonas hibiscicola</name>
    <dbReference type="NCBI Taxonomy" id="86189"/>
    <lineage>
        <taxon>Bacteria</taxon>
        <taxon>Pseudomonadati</taxon>
        <taxon>Pseudomonadota</taxon>
        <taxon>Gammaproteobacteria</taxon>
        <taxon>Lysobacterales</taxon>
        <taxon>Lysobacteraceae</taxon>
        <taxon>Stenotrophomonas</taxon>
        <taxon>Stenotrophomonas maltophilia group</taxon>
    </lineage>
</organism>